<dbReference type="EMBL" id="GBHO01025883">
    <property type="protein sequence ID" value="JAG17721.1"/>
    <property type="molecule type" value="Transcribed_RNA"/>
</dbReference>
<proteinExistence type="predicted"/>
<sequence>MKFYLNQSIYKHLEKRLHALDIIVQDRRTTTLSKVASWFTGSKDDKKKSSTTLDVVLRRSDHASVYVSSALEMQMRHCGDLSMFLQDFNGAVTYYKMCIDELL</sequence>
<dbReference type="Pfam" id="PF12739">
    <property type="entry name" value="TRAPPC-Trs85"/>
    <property type="match status" value="1"/>
</dbReference>
<organism evidence="1">
    <name type="scientific">Lygus hesperus</name>
    <name type="common">Western plant bug</name>
    <dbReference type="NCBI Taxonomy" id="30085"/>
    <lineage>
        <taxon>Eukaryota</taxon>
        <taxon>Metazoa</taxon>
        <taxon>Ecdysozoa</taxon>
        <taxon>Arthropoda</taxon>
        <taxon>Hexapoda</taxon>
        <taxon>Insecta</taxon>
        <taxon>Pterygota</taxon>
        <taxon>Neoptera</taxon>
        <taxon>Paraneoptera</taxon>
        <taxon>Hemiptera</taxon>
        <taxon>Heteroptera</taxon>
        <taxon>Panheteroptera</taxon>
        <taxon>Cimicomorpha</taxon>
        <taxon>Miridae</taxon>
        <taxon>Mirini</taxon>
        <taxon>Lygus</taxon>
    </lineage>
</organism>
<name>A0A0A9XDK3_LYGHE</name>
<dbReference type="InterPro" id="IPR024420">
    <property type="entry name" value="TRAPP_III_complex_Trs85"/>
</dbReference>
<dbReference type="PANTHER" id="PTHR12975">
    <property type="entry name" value="TRANSPORT PROTEIN TRAPP"/>
    <property type="match status" value="1"/>
</dbReference>
<evidence type="ECO:0000313" key="1">
    <source>
        <dbReference type="EMBL" id="JAG17721.1"/>
    </source>
</evidence>
<accession>A0A0A9XDK3</accession>
<protein>
    <submittedName>
        <fullName evidence="1">Trafficking protein particle complex III-specific subunit 85</fullName>
    </submittedName>
</protein>
<dbReference type="AlphaFoldDB" id="A0A0A9XDK3"/>
<dbReference type="GO" id="GO:1990072">
    <property type="term" value="C:TRAPPIII protein complex"/>
    <property type="evidence" value="ECO:0007669"/>
    <property type="project" value="TreeGrafter"/>
</dbReference>
<reference evidence="1" key="1">
    <citation type="journal article" date="2014" name="PLoS ONE">
        <title>Transcriptome-Based Identification of ABC Transporters in the Western Tarnished Plant Bug Lygus hesperus.</title>
        <authorList>
            <person name="Hull J.J."/>
            <person name="Chaney K."/>
            <person name="Geib S.M."/>
            <person name="Fabrick J.A."/>
            <person name="Brent C.S."/>
            <person name="Walsh D."/>
            <person name="Lavine L.C."/>
        </authorList>
    </citation>
    <scope>NUCLEOTIDE SEQUENCE</scope>
</reference>
<gene>
    <name evidence="1" type="primary">TRS85</name>
    <name evidence="1" type="ORF">CM83_18664</name>
</gene>
<reference evidence="1" key="2">
    <citation type="submission" date="2014-07" db="EMBL/GenBank/DDBJ databases">
        <authorList>
            <person name="Hull J."/>
        </authorList>
    </citation>
    <scope>NUCLEOTIDE SEQUENCE</scope>
</reference>
<dbReference type="PANTHER" id="PTHR12975:SF6">
    <property type="entry name" value="TRAFFICKING PROTEIN PARTICLE COMPLEX SUBUNIT 8"/>
    <property type="match status" value="1"/>
</dbReference>